<dbReference type="SUPFAM" id="SSF55469">
    <property type="entry name" value="FMN-dependent nitroreductase-like"/>
    <property type="match status" value="1"/>
</dbReference>
<keyword evidence="2" id="KW-0288">FMN</keyword>
<dbReference type="eggNOG" id="COG0778">
    <property type="taxonomic scope" value="Bacteria"/>
</dbReference>
<evidence type="ECO:0000256" key="3">
    <source>
        <dbReference type="ARBA" id="ARBA00023002"/>
    </source>
</evidence>
<sequence length="208" mass="23911">MEFYEVVNSRRTIRDFEHAVIEDATIERILKAGLQAPSNDHMRDWHFIVIKDKHAIHKLIDIIPRGISDAAMAALIKDWNLSDPIQQACYKDAVPKQYRMFAEASCLVVPLFKQKTAVLGAENLSQLNGFASIWCCIENMLLAATDEQYACTLRIPLGQEEPWTRQLLNYPKDYLMPCLIAIGKPRPDAARVKQTEYSVQERIHLNQW</sequence>
<keyword evidence="1" id="KW-0285">Flavoprotein</keyword>
<dbReference type="PANTHER" id="PTHR23026:SF90">
    <property type="entry name" value="IODOTYROSINE DEIODINASE 1"/>
    <property type="match status" value="1"/>
</dbReference>
<dbReference type="InterPro" id="IPR000415">
    <property type="entry name" value="Nitroreductase-like"/>
</dbReference>
<accession>F0RZD5</accession>
<dbReference type="GO" id="GO:0016491">
    <property type="term" value="F:oxidoreductase activity"/>
    <property type="evidence" value="ECO:0007669"/>
    <property type="project" value="UniProtKB-KW"/>
</dbReference>
<organism evidence="5 6">
    <name type="scientific">Sphaerochaeta globosa (strain ATCC BAA-1886 / DSM 22777 / Buddy)</name>
    <name type="common">Spirochaeta sp. (strain Buddy)</name>
    <dbReference type="NCBI Taxonomy" id="158189"/>
    <lineage>
        <taxon>Bacteria</taxon>
        <taxon>Pseudomonadati</taxon>
        <taxon>Spirochaetota</taxon>
        <taxon>Spirochaetia</taxon>
        <taxon>Spirochaetales</taxon>
        <taxon>Sphaerochaetaceae</taxon>
        <taxon>Sphaerochaeta</taxon>
    </lineage>
</organism>
<dbReference type="KEGG" id="sbu:SpiBuddy_1662"/>
<reference evidence="6" key="1">
    <citation type="submission" date="2011-02" db="EMBL/GenBank/DDBJ databases">
        <title>Complete sequence of Spirochaeta sp. Buddy.</title>
        <authorList>
            <person name="Lucas S."/>
            <person name="Copeland A."/>
            <person name="Lapidus A."/>
            <person name="Cheng J.-F."/>
            <person name="Goodwin L."/>
            <person name="Pitluck S."/>
            <person name="Zeytun A."/>
            <person name="Detter J.C."/>
            <person name="Han C."/>
            <person name="Tapia R."/>
            <person name="Land M."/>
            <person name="Hauser L."/>
            <person name="Kyrpides N."/>
            <person name="Ivanova N."/>
            <person name="Mikhailova N."/>
            <person name="Pagani I."/>
            <person name="Ritalahti K.M."/>
            <person name="Loeffler F.E."/>
            <person name="Woyke T."/>
        </authorList>
    </citation>
    <scope>NUCLEOTIDE SEQUENCE [LARGE SCALE GENOMIC DNA]</scope>
    <source>
        <strain evidence="6">ATCC BAA-1886 / DSM 22777 / Buddy</strain>
    </source>
</reference>
<evidence type="ECO:0000259" key="4">
    <source>
        <dbReference type="Pfam" id="PF00881"/>
    </source>
</evidence>
<dbReference type="InterPro" id="IPR050627">
    <property type="entry name" value="Nitroreductase/BluB"/>
</dbReference>
<dbReference type="AlphaFoldDB" id="F0RZD5"/>
<dbReference type="PANTHER" id="PTHR23026">
    <property type="entry name" value="NADPH NITROREDUCTASE"/>
    <property type="match status" value="1"/>
</dbReference>
<gene>
    <name evidence="5" type="ordered locus">SpiBuddy_1662</name>
</gene>
<dbReference type="Proteomes" id="UP000008466">
    <property type="component" value="Chromosome"/>
</dbReference>
<dbReference type="Pfam" id="PF00881">
    <property type="entry name" value="Nitroreductase"/>
    <property type="match status" value="1"/>
</dbReference>
<protein>
    <submittedName>
        <fullName evidence="5">Nitroreductase</fullName>
    </submittedName>
</protein>
<evidence type="ECO:0000313" key="6">
    <source>
        <dbReference type="Proteomes" id="UP000008466"/>
    </source>
</evidence>
<dbReference type="InterPro" id="IPR029479">
    <property type="entry name" value="Nitroreductase"/>
</dbReference>
<proteinExistence type="predicted"/>
<keyword evidence="3" id="KW-0560">Oxidoreductase</keyword>
<dbReference type="HOGENOM" id="CLU_070764_7_2_12"/>
<dbReference type="OrthoDB" id="9812105at2"/>
<name>F0RZD5_SPHGB</name>
<dbReference type="STRING" id="158189.SpiBuddy_1662"/>
<evidence type="ECO:0000313" key="5">
    <source>
        <dbReference type="EMBL" id="ADY13487.1"/>
    </source>
</evidence>
<dbReference type="RefSeq" id="WP_013607337.1">
    <property type="nucleotide sequence ID" value="NC_015152.1"/>
</dbReference>
<dbReference type="Gene3D" id="3.40.109.10">
    <property type="entry name" value="NADH Oxidase"/>
    <property type="match status" value="1"/>
</dbReference>
<feature type="domain" description="Nitroreductase" evidence="4">
    <location>
        <begin position="8"/>
        <end position="184"/>
    </location>
</feature>
<evidence type="ECO:0000256" key="2">
    <source>
        <dbReference type="ARBA" id="ARBA00022643"/>
    </source>
</evidence>
<keyword evidence="6" id="KW-1185">Reference proteome</keyword>
<dbReference type="EMBL" id="CP002541">
    <property type="protein sequence ID" value="ADY13487.1"/>
    <property type="molecule type" value="Genomic_DNA"/>
</dbReference>
<evidence type="ECO:0000256" key="1">
    <source>
        <dbReference type="ARBA" id="ARBA00022630"/>
    </source>
</evidence>